<accession>A0A8H6FKA0</accession>
<feature type="chain" id="PRO_5034644200" description="Secreted protein" evidence="2">
    <location>
        <begin position="18"/>
        <end position="111"/>
    </location>
</feature>
<evidence type="ECO:0000313" key="3">
    <source>
        <dbReference type="EMBL" id="KAF6230062.1"/>
    </source>
</evidence>
<evidence type="ECO:0000256" key="1">
    <source>
        <dbReference type="SAM" id="MobiDB-lite"/>
    </source>
</evidence>
<comment type="caution">
    <text evidence="3">The sequence shown here is derived from an EMBL/GenBank/DDBJ whole genome shotgun (WGS) entry which is preliminary data.</text>
</comment>
<evidence type="ECO:0000256" key="2">
    <source>
        <dbReference type="SAM" id="SignalP"/>
    </source>
</evidence>
<organism evidence="3 4">
    <name type="scientific">Letharia lupina</name>
    <dbReference type="NCBI Taxonomy" id="560253"/>
    <lineage>
        <taxon>Eukaryota</taxon>
        <taxon>Fungi</taxon>
        <taxon>Dikarya</taxon>
        <taxon>Ascomycota</taxon>
        <taxon>Pezizomycotina</taxon>
        <taxon>Lecanoromycetes</taxon>
        <taxon>OSLEUM clade</taxon>
        <taxon>Lecanoromycetidae</taxon>
        <taxon>Lecanorales</taxon>
        <taxon>Lecanorineae</taxon>
        <taxon>Parmeliaceae</taxon>
        <taxon>Letharia</taxon>
    </lineage>
</organism>
<evidence type="ECO:0000313" key="4">
    <source>
        <dbReference type="Proteomes" id="UP000593566"/>
    </source>
</evidence>
<protein>
    <recommendedName>
        <fullName evidence="5">Secreted protein</fullName>
    </recommendedName>
</protein>
<dbReference type="EMBL" id="JACCJB010000002">
    <property type="protein sequence ID" value="KAF6230062.1"/>
    <property type="molecule type" value="Genomic_DNA"/>
</dbReference>
<keyword evidence="2" id="KW-0732">Signal</keyword>
<feature type="compositionally biased region" description="Basic and acidic residues" evidence="1">
    <location>
        <begin position="41"/>
        <end position="62"/>
    </location>
</feature>
<sequence>MLFTIVLLPTLALSVLGTPIGRRGAMVEEVRAEQTAVVHMEERADEQPGLHKIWSAEKRADDEPGAPSIWSVEKRADDEPGAPGIWSVEKRAPVAAKSKQLKRANYPTPQP</sequence>
<gene>
    <name evidence="3" type="ORF">HO133_004401</name>
</gene>
<keyword evidence="4" id="KW-1185">Reference proteome</keyword>
<reference evidence="3 4" key="1">
    <citation type="journal article" date="2020" name="Genomics">
        <title>Complete, high-quality genomes from long-read metagenomic sequencing of two wolf lichen thalli reveals enigmatic genome architecture.</title>
        <authorList>
            <person name="McKenzie S.K."/>
            <person name="Walston R.F."/>
            <person name="Allen J.L."/>
        </authorList>
    </citation>
    <scope>NUCLEOTIDE SEQUENCE [LARGE SCALE GENOMIC DNA]</scope>
    <source>
        <strain evidence="3">WasteWater1</strain>
    </source>
</reference>
<proteinExistence type="predicted"/>
<dbReference type="GeneID" id="59332809"/>
<name>A0A8H6FKA0_9LECA</name>
<dbReference type="RefSeq" id="XP_037157319.1">
    <property type="nucleotide sequence ID" value="XM_037295318.1"/>
</dbReference>
<evidence type="ECO:0008006" key="5">
    <source>
        <dbReference type="Google" id="ProtNLM"/>
    </source>
</evidence>
<feature type="signal peptide" evidence="2">
    <location>
        <begin position="1"/>
        <end position="17"/>
    </location>
</feature>
<dbReference type="Proteomes" id="UP000593566">
    <property type="component" value="Unassembled WGS sequence"/>
</dbReference>
<dbReference type="AlphaFoldDB" id="A0A8H6FKA0"/>
<feature type="region of interest" description="Disordered" evidence="1">
    <location>
        <begin position="41"/>
        <end position="111"/>
    </location>
</feature>